<feature type="region of interest" description="Disordered" evidence="2">
    <location>
        <begin position="1"/>
        <end position="58"/>
    </location>
</feature>
<reference evidence="4" key="1">
    <citation type="submission" date="2021-02" db="EMBL/GenBank/DDBJ databases">
        <title>Comparative genomics reveals that relaxation of natural selection precedes convergent phenotypic evolution of cavefish.</title>
        <authorList>
            <person name="Peng Z."/>
        </authorList>
    </citation>
    <scope>NUCLEOTIDE SEQUENCE</scope>
    <source>
        <tissue evidence="4">Muscle</tissue>
    </source>
</reference>
<dbReference type="InterPro" id="IPR016201">
    <property type="entry name" value="PSI"/>
</dbReference>
<dbReference type="InterPro" id="IPR056732">
    <property type="entry name" value="GBD_ATRN"/>
</dbReference>
<feature type="domain" description="PSI" evidence="3">
    <location>
        <begin position="567"/>
        <end position="612"/>
    </location>
</feature>
<name>A0A9W8C1W4_TRIRA</name>
<feature type="compositionally biased region" description="Basic and acidic residues" evidence="2">
    <location>
        <begin position="20"/>
        <end position="29"/>
    </location>
</feature>
<dbReference type="Gene3D" id="1.10.287.3160">
    <property type="match status" value="1"/>
</dbReference>
<feature type="region of interest" description="Disordered" evidence="2">
    <location>
        <begin position="77"/>
        <end position="96"/>
    </location>
</feature>
<keyword evidence="1" id="KW-0325">Glycoprotein</keyword>
<evidence type="ECO:0000313" key="5">
    <source>
        <dbReference type="Proteomes" id="UP001059041"/>
    </source>
</evidence>
<evidence type="ECO:0000259" key="3">
    <source>
        <dbReference type="SMART" id="SM00423"/>
    </source>
</evidence>
<feature type="compositionally biased region" description="Pro residues" evidence="2">
    <location>
        <begin position="390"/>
        <end position="405"/>
    </location>
</feature>
<feature type="domain" description="PSI" evidence="3">
    <location>
        <begin position="512"/>
        <end position="558"/>
    </location>
</feature>
<accession>A0A9W8C1W4</accession>
<evidence type="ECO:0000256" key="1">
    <source>
        <dbReference type="ARBA" id="ARBA00023180"/>
    </source>
</evidence>
<sequence length="711" mass="78787">MLRQPYPTPRAVRTALGSRLKPEKGDCKWRSQGNRTHASAQPREEQMECPQTTSSWGDMMESVSPVLPLLFDTLAGEEDDESCPQSTQDESSPYPVQLDPDLIEVCTRAAARLSIEWPTQPAGKGAERDLYNGKRLPSHLPPARQFILAFPACVVEMKRFWHRPFSHRVPVKGFSRLDVQGMEDLGMADSPPVETSVANYFHPSRKAAFSSAVTSLPEKTERFTASIFQKICKSSALAVHTLNTTSLLKAYQAELLEEMGRQLDSGSPNPVLWEEICVIANLNLRMSRGAVQSCERSMGLAVAGERFLWLSLSGLSDKEKLEFLDAPIDPKVMFGATVAAICQQCDLWKIEGEAFEACLPRKLMARTYQSSCPNFRPSGRGGHADYQPSRPAPPPQQPGNSPPVPKLGLERLNNLMRPRRPETSVWHQEGFVDSTVPSILNDSSLPPGGKRRRNISVKCVHVDSSEFSVCENMIKVLHMSPRELSSPTRVMYVYGGFNSLMLSDVLKFTPVSCAVFSEQLDCVTAVPGVKCTWNSDTSICLSWEEEAFDTESLRSNCTPRVYADGEKCEQYSDCYSCTANTNSCQWCSALCVSIHSNCTGSRGAILEYDACPKDNPSSVCSKRTSCKSCATVQNCQWEARNQECIALPAGTEAGEETPIISLSNINEFKDSISKEKFDFHSNPNIIFHVYVNDFTWPVTVQVCLGSTGCWV</sequence>
<dbReference type="Pfam" id="PF24972">
    <property type="entry name" value="GBD_ATRN"/>
    <property type="match status" value="1"/>
</dbReference>
<dbReference type="SMART" id="SM00423">
    <property type="entry name" value="PSI"/>
    <property type="match status" value="3"/>
</dbReference>
<evidence type="ECO:0000256" key="2">
    <source>
        <dbReference type="SAM" id="MobiDB-lite"/>
    </source>
</evidence>
<feature type="domain" description="PSI" evidence="3">
    <location>
        <begin position="619"/>
        <end position="672"/>
    </location>
</feature>
<feature type="region of interest" description="Disordered" evidence="2">
    <location>
        <begin position="377"/>
        <end position="408"/>
    </location>
</feature>
<protein>
    <submittedName>
        <fullName evidence="4">GAG protein</fullName>
    </submittedName>
</protein>
<evidence type="ECO:0000313" key="4">
    <source>
        <dbReference type="EMBL" id="KAI7805394.1"/>
    </source>
</evidence>
<dbReference type="Proteomes" id="UP001059041">
    <property type="component" value="Linkage Group LG9"/>
</dbReference>
<proteinExistence type="predicted"/>
<keyword evidence="5" id="KW-1185">Reference proteome</keyword>
<dbReference type="AlphaFoldDB" id="A0A9W8C1W4"/>
<organism evidence="4 5">
    <name type="scientific">Triplophysa rosa</name>
    <name type="common">Cave loach</name>
    <dbReference type="NCBI Taxonomy" id="992332"/>
    <lineage>
        <taxon>Eukaryota</taxon>
        <taxon>Metazoa</taxon>
        <taxon>Chordata</taxon>
        <taxon>Craniata</taxon>
        <taxon>Vertebrata</taxon>
        <taxon>Euteleostomi</taxon>
        <taxon>Actinopterygii</taxon>
        <taxon>Neopterygii</taxon>
        <taxon>Teleostei</taxon>
        <taxon>Ostariophysi</taxon>
        <taxon>Cypriniformes</taxon>
        <taxon>Nemacheilidae</taxon>
        <taxon>Triplophysa</taxon>
    </lineage>
</organism>
<dbReference type="EMBL" id="JAFHDT010000009">
    <property type="protein sequence ID" value="KAI7805394.1"/>
    <property type="molecule type" value="Genomic_DNA"/>
</dbReference>
<comment type="caution">
    <text evidence="4">The sequence shown here is derived from an EMBL/GenBank/DDBJ whole genome shotgun (WGS) entry which is preliminary data.</text>
</comment>
<gene>
    <name evidence="4" type="ORF">IRJ41_006642</name>
</gene>